<proteinExistence type="predicted"/>
<feature type="transmembrane region" description="Helical" evidence="1">
    <location>
        <begin position="302"/>
        <end position="319"/>
    </location>
</feature>
<keyword evidence="1" id="KW-1133">Transmembrane helix</keyword>
<accession>A0A2M9Y7U8</accession>
<feature type="transmembrane region" description="Helical" evidence="1">
    <location>
        <begin position="356"/>
        <end position="374"/>
    </location>
</feature>
<evidence type="ECO:0000313" key="3">
    <source>
        <dbReference type="Proteomes" id="UP000231926"/>
    </source>
</evidence>
<keyword evidence="1" id="KW-0812">Transmembrane</keyword>
<gene>
    <name evidence="2" type="ORF">CH362_18300</name>
</gene>
<evidence type="ECO:0000256" key="1">
    <source>
        <dbReference type="SAM" id="Phobius"/>
    </source>
</evidence>
<feature type="transmembrane region" description="Helical" evidence="1">
    <location>
        <begin position="386"/>
        <end position="404"/>
    </location>
</feature>
<reference evidence="2 3" key="1">
    <citation type="submission" date="2017-07" db="EMBL/GenBank/DDBJ databases">
        <title>Leptospira spp. isolated from tropical soils.</title>
        <authorList>
            <person name="Thibeaux R."/>
            <person name="Iraola G."/>
            <person name="Ferres I."/>
            <person name="Bierque E."/>
            <person name="Girault D."/>
            <person name="Soupe-Gilbert M.-E."/>
            <person name="Picardeau M."/>
            <person name="Goarant C."/>
        </authorList>
    </citation>
    <scope>NUCLEOTIDE SEQUENCE [LARGE SCALE GENOMIC DNA]</scope>
    <source>
        <strain evidence="2 3">FH4-C-A2</strain>
    </source>
</reference>
<organism evidence="2 3">
    <name type="scientific">Leptospira saintgironsiae</name>
    <dbReference type="NCBI Taxonomy" id="2023183"/>
    <lineage>
        <taxon>Bacteria</taxon>
        <taxon>Pseudomonadati</taxon>
        <taxon>Spirochaetota</taxon>
        <taxon>Spirochaetia</taxon>
        <taxon>Leptospirales</taxon>
        <taxon>Leptospiraceae</taxon>
        <taxon>Leptospira</taxon>
    </lineage>
</organism>
<keyword evidence="3" id="KW-1185">Reference proteome</keyword>
<dbReference type="AlphaFoldDB" id="A0A2M9Y7U8"/>
<evidence type="ECO:0000313" key="2">
    <source>
        <dbReference type="EMBL" id="PJZ47589.1"/>
    </source>
</evidence>
<dbReference type="Proteomes" id="UP000231926">
    <property type="component" value="Unassembled WGS sequence"/>
</dbReference>
<feature type="transmembrane region" description="Helical" evidence="1">
    <location>
        <begin position="12"/>
        <end position="35"/>
    </location>
</feature>
<feature type="transmembrane region" description="Helical" evidence="1">
    <location>
        <begin position="47"/>
        <end position="65"/>
    </location>
</feature>
<feature type="transmembrane region" description="Helical" evidence="1">
    <location>
        <begin position="205"/>
        <end position="224"/>
    </location>
</feature>
<dbReference type="EMBL" id="NPDR01000014">
    <property type="protein sequence ID" value="PJZ47589.1"/>
    <property type="molecule type" value="Genomic_DNA"/>
</dbReference>
<sequence length="460" mass="53869">MELERNKERRSLILSRANLIWILGSLAYLCIFLFWEMKNQGRSLTGNLYILGFCGLSIVYGFLFLSKTFETSPRLSFVLGLILRIVLIFSTPIFEDDWARYLWDGWISSEKGSPYGITPESFFGELDPTRTEILSRINHPDWPTIYGPVLEIYFYLIHILFPWKLWALKLFLLVPDILLFFLIRTKYGIGSSSLYFWNPILIKEVFLNSHPDIIGILLLFYSFYLAEKSRFRLSFFIWGLSISVKGFGILLFPFLLKSHWDKNQNSKKAMVDITFSILGIVLAYSPFLFFSKETDFTALSRFAGSFTFFPLGYNIFYNLFGGLSRVFWAIPAFISILFFLNKSYSVDLGEEEKIGITFFLFFYFSPVVNAWYLLWMFPFLLTGSRVFWPSWVFLFLAQVSYLNYANLGDWKSVLEKGYYAHPDWLLLSISLLFFPILIVWYRIRFSSKIINSLDKTSLLG</sequence>
<name>A0A2M9Y7U8_9LEPT</name>
<feature type="transmembrane region" description="Helical" evidence="1">
    <location>
        <begin position="165"/>
        <end position="184"/>
    </location>
</feature>
<feature type="transmembrane region" description="Helical" evidence="1">
    <location>
        <begin position="326"/>
        <end position="344"/>
    </location>
</feature>
<evidence type="ECO:0008006" key="4">
    <source>
        <dbReference type="Google" id="ProtNLM"/>
    </source>
</evidence>
<feature type="transmembrane region" description="Helical" evidence="1">
    <location>
        <begin position="269"/>
        <end position="290"/>
    </location>
</feature>
<keyword evidence="1" id="KW-0472">Membrane</keyword>
<feature type="transmembrane region" description="Helical" evidence="1">
    <location>
        <begin position="236"/>
        <end position="257"/>
    </location>
</feature>
<feature type="transmembrane region" description="Helical" evidence="1">
    <location>
        <begin position="77"/>
        <end position="94"/>
    </location>
</feature>
<protein>
    <recommendedName>
        <fullName evidence="4">DUF2029 domain-containing protein</fullName>
    </recommendedName>
</protein>
<feature type="transmembrane region" description="Helical" evidence="1">
    <location>
        <begin position="424"/>
        <end position="443"/>
    </location>
</feature>
<dbReference type="OrthoDB" id="3362857at2"/>
<comment type="caution">
    <text evidence="2">The sequence shown here is derived from an EMBL/GenBank/DDBJ whole genome shotgun (WGS) entry which is preliminary data.</text>
</comment>